<evidence type="ECO:0000259" key="1">
    <source>
        <dbReference type="Pfam" id="PF12728"/>
    </source>
</evidence>
<accession>A0A3M9M1D4</accession>
<organism evidence="2 3">
    <name type="scientific">Flexivirga caeni</name>
    <dbReference type="NCBI Taxonomy" id="2294115"/>
    <lineage>
        <taxon>Bacteria</taxon>
        <taxon>Bacillati</taxon>
        <taxon>Actinomycetota</taxon>
        <taxon>Actinomycetes</taxon>
        <taxon>Micrococcales</taxon>
        <taxon>Dermacoccaceae</taxon>
        <taxon>Flexivirga</taxon>
    </lineage>
</organism>
<dbReference type="InterPro" id="IPR041657">
    <property type="entry name" value="HTH_17"/>
</dbReference>
<evidence type="ECO:0000313" key="3">
    <source>
        <dbReference type="Proteomes" id="UP000271678"/>
    </source>
</evidence>
<dbReference type="OrthoDB" id="4330189at2"/>
<protein>
    <submittedName>
        <fullName evidence="2">DNA-binding protein</fullName>
    </submittedName>
</protein>
<keyword evidence="3" id="KW-1185">Reference proteome</keyword>
<evidence type="ECO:0000313" key="2">
    <source>
        <dbReference type="EMBL" id="RNI18328.1"/>
    </source>
</evidence>
<dbReference type="RefSeq" id="WP_123272904.1">
    <property type="nucleotide sequence ID" value="NZ_RJJQ01000023.1"/>
</dbReference>
<dbReference type="GO" id="GO:0003677">
    <property type="term" value="F:DNA binding"/>
    <property type="evidence" value="ECO:0007669"/>
    <property type="project" value="UniProtKB-KW"/>
</dbReference>
<proteinExistence type="predicted"/>
<dbReference type="SUPFAM" id="SSF46955">
    <property type="entry name" value="Putative DNA-binding domain"/>
    <property type="match status" value="1"/>
</dbReference>
<feature type="domain" description="Helix-turn-helix" evidence="1">
    <location>
        <begin position="10"/>
        <end position="61"/>
    </location>
</feature>
<reference evidence="2 3" key="1">
    <citation type="submission" date="2018-11" db="EMBL/GenBank/DDBJ databases">
        <title>Draft genome of Simplicispira Flexivirga sp. BO-16.</title>
        <authorList>
            <person name="Im W.T."/>
        </authorList>
    </citation>
    <scope>NUCLEOTIDE SEQUENCE [LARGE SCALE GENOMIC DNA]</scope>
    <source>
        <strain evidence="2 3">BO-16</strain>
    </source>
</reference>
<dbReference type="AlphaFoldDB" id="A0A3M9M1D4"/>
<dbReference type="InterPro" id="IPR009061">
    <property type="entry name" value="DNA-bd_dom_put_sf"/>
</dbReference>
<dbReference type="Pfam" id="PF12728">
    <property type="entry name" value="HTH_17"/>
    <property type="match status" value="1"/>
</dbReference>
<comment type="caution">
    <text evidence="2">The sequence shown here is derived from an EMBL/GenBank/DDBJ whole genome shotgun (WGS) entry which is preliminary data.</text>
</comment>
<name>A0A3M9M1D4_9MICO</name>
<sequence length="63" mass="7258">MVVQVQTETLLTSRQVAHWLGISASTLCRMRQEGRGPQVVWLSGSTPRYRREDVADWLERQTS</sequence>
<dbReference type="Proteomes" id="UP000271678">
    <property type="component" value="Unassembled WGS sequence"/>
</dbReference>
<dbReference type="EMBL" id="RJJQ01000023">
    <property type="protein sequence ID" value="RNI18328.1"/>
    <property type="molecule type" value="Genomic_DNA"/>
</dbReference>
<gene>
    <name evidence="2" type="ORF">EFY87_18205</name>
</gene>
<keyword evidence="2" id="KW-0238">DNA-binding</keyword>